<gene>
    <name evidence="2" type="ORF">SAMN05216180_1363</name>
</gene>
<organism evidence="2 3">
    <name type="scientific">Hydrogenoanaerobacterium saccharovorans</name>
    <dbReference type="NCBI Taxonomy" id="474960"/>
    <lineage>
        <taxon>Bacteria</taxon>
        <taxon>Bacillati</taxon>
        <taxon>Bacillota</taxon>
        <taxon>Clostridia</taxon>
        <taxon>Eubacteriales</taxon>
        <taxon>Oscillospiraceae</taxon>
        <taxon>Hydrogenoanaerobacterium</taxon>
    </lineage>
</organism>
<dbReference type="GO" id="GO:0016301">
    <property type="term" value="F:kinase activity"/>
    <property type="evidence" value="ECO:0007669"/>
    <property type="project" value="UniProtKB-KW"/>
</dbReference>
<dbReference type="Pfam" id="PF00480">
    <property type="entry name" value="ROK"/>
    <property type="match status" value="1"/>
</dbReference>
<dbReference type="PANTHER" id="PTHR18964">
    <property type="entry name" value="ROK (REPRESSOR, ORF, KINASE) FAMILY"/>
    <property type="match status" value="1"/>
</dbReference>
<dbReference type="InterPro" id="IPR000600">
    <property type="entry name" value="ROK"/>
</dbReference>
<dbReference type="InterPro" id="IPR049874">
    <property type="entry name" value="ROK_cs"/>
</dbReference>
<sequence>MKSYYIGADLGGTNIKSALFTSTFEKLGENRTATNADKGSDIVLQRMLDNVKELLSSANIPKDDVAAIAIGVPGLLDIDRGISKFSPNFINWENVFVSAWFEKQLQIPTFIDNDVRVNLYGEWYFGAGKGKRNVVLLTLGTGLGSGIVMDGHVLYGCTGSAGEIGHMNMYRSGRPCRCGSSGCLGRYVSAIGMLRTLKDKLNHGENSILFEWVDGDYDKITAKMVSDAFDKGDKVAIDTLTETGEILGFGLVNVINLYNPEIIIVGGGMAAAGGRLLKRTREIVKKHALQISQENCSIVTSALGDTSGMLGAAFYASQRLKKLSRIDETNLLQVNAQNIVEKGAKTHN</sequence>
<dbReference type="InterPro" id="IPR043129">
    <property type="entry name" value="ATPase_NBD"/>
</dbReference>
<keyword evidence="2" id="KW-0418">Kinase</keyword>
<dbReference type="OrthoDB" id="9810372at2"/>
<dbReference type="RefSeq" id="WP_092752929.1">
    <property type="nucleotide sequence ID" value="NZ_FOCG01000001.1"/>
</dbReference>
<evidence type="ECO:0000313" key="3">
    <source>
        <dbReference type="Proteomes" id="UP000199158"/>
    </source>
</evidence>
<dbReference type="STRING" id="474960.SAMN05216180_1363"/>
<keyword evidence="3" id="KW-1185">Reference proteome</keyword>
<dbReference type="PANTHER" id="PTHR18964:SF149">
    <property type="entry name" value="BIFUNCTIONAL UDP-N-ACETYLGLUCOSAMINE 2-EPIMERASE_N-ACETYLMANNOSAMINE KINASE"/>
    <property type="match status" value="1"/>
</dbReference>
<protein>
    <submittedName>
        <fullName evidence="2">Glucokinase</fullName>
    </submittedName>
</protein>
<reference evidence="2 3" key="1">
    <citation type="submission" date="2016-10" db="EMBL/GenBank/DDBJ databases">
        <authorList>
            <person name="de Groot N.N."/>
        </authorList>
    </citation>
    <scope>NUCLEOTIDE SEQUENCE [LARGE SCALE GENOMIC DNA]</scope>
    <source>
        <strain evidence="2 3">CGMCC 1.5070</strain>
    </source>
</reference>
<accession>A0A1H8AIK5</accession>
<dbReference type="Gene3D" id="3.30.420.40">
    <property type="match status" value="2"/>
</dbReference>
<evidence type="ECO:0000256" key="1">
    <source>
        <dbReference type="ARBA" id="ARBA00006479"/>
    </source>
</evidence>
<comment type="similarity">
    <text evidence="1">Belongs to the ROK (NagC/XylR) family.</text>
</comment>
<dbReference type="AlphaFoldDB" id="A0A1H8AIK5"/>
<dbReference type="PROSITE" id="PS01125">
    <property type="entry name" value="ROK"/>
    <property type="match status" value="1"/>
</dbReference>
<name>A0A1H8AIK5_9FIRM</name>
<evidence type="ECO:0000313" key="2">
    <source>
        <dbReference type="EMBL" id="SEM70605.1"/>
    </source>
</evidence>
<proteinExistence type="inferred from homology"/>
<dbReference type="SUPFAM" id="SSF53067">
    <property type="entry name" value="Actin-like ATPase domain"/>
    <property type="match status" value="1"/>
</dbReference>
<dbReference type="Proteomes" id="UP000199158">
    <property type="component" value="Unassembled WGS sequence"/>
</dbReference>
<dbReference type="EMBL" id="FOCG01000001">
    <property type="protein sequence ID" value="SEM70605.1"/>
    <property type="molecule type" value="Genomic_DNA"/>
</dbReference>
<keyword evidence="2" id="KW-0808">Transferase</keyword>